<evidence type="ECO:0000256" key="1">
    <source>
        <dbReference type="ARBA" id="ARBA00010688"/>
    </source>
</evidence>
<proteinExistence type="inferred from homology"/>
<dbReference type="RefSeq" id="WP_008856069.1">
    <property type="nucleotide sequence ID" value="NZ_AZEB01000005.1"/>
</dbReference>
<keyword evidence="6" id="KW-1185">Reference proteome</keyword>
<dbReference type="Gene3D" id="3.40.1190.20">
    <property type="match status" value="1"/>
</dbReference>
<dbReference type="Pfam" id="PF00294">
    <property type="entry name" value="PfkB"/>
    <property type="match status" value="1"/>
</dbReference>
<reference evidence="5 6" key="1">
    <citation type="journal article" date="2015" name="Genome Announc.">
        <title>Expanding the biotechnology potential of lactobacilli through comparative genomics of 213 strains and associated genera.</title>
        <authorList>
            <person name="Sun Z."/>
            <person name="Harris H.M."/>
            <person name="McCann A."/>
            <person name="Guo C."/>
            <person name="Argimon S."/>
            <person name="Zhang W."/>
            <person name="Yang X."/>
            <person name="Jeffery I.B."/>
            <person name="Cooney J.C."/>
            <person name="Kagawa T.F."/>
            <person name="Liu W."/>
            <person name="Song Y."/>
            <person name="Salvetti E."/>
            <person name="Wrobel A."/>
            <person name="Rasinkangas P."/>
            <person name="Parkhill J."/>
            <person name="Rea M.C."/>
            <person name="O'Sullivan O."/>
            <person name="Ritari J."/>
            <person name="Douillard F.P."/>
            <person name="Paul Ross R."/>
            <person name="Yang R."/>
            <person name="Briner A.E."/>
            <person name="Felis G.E."/>
            <person name="de Vos W.M."/>
            <person name="Barrangou R."/>
            <person name="Klaenhammer T.R."/>
            <person name="Caufield P.W."/>
            <person name="Cui Y."/>
            <person name="Zhang H."/>
            <person name="O'Toole P.W."/>
        </authorList>
    </citation>
    <scope>NUCLEOTIDE SEQUENCE [LARGE SCALE GENOMIC DNA]</scope>
    <source>
        <strain evidence="5 6">DSM 19906</strain>
    </source>
</reference>
<dbReference type="PATRIC" id="fig|1423766.4.peg.2267"/>
<comment type="caution">
    <text evidence="5">The sequence shown here is derived from an EMBL/GenBank/DDBJ whole genome shotgun (WGS) entry which is preliminary data.</text>
</comment>
<protein>
    <submittedName>
        <fullName evidence="5">Kinase, PfkB family</fullName>
    </submittedName>
</protein>
<dbReference type="PANTHER" id="PTHR43320">
    <property type="entry name" value="SUGAR KINASE"/>
    <property type="match status" value="1"/>
</dbReference>
<dbReference type="SUPFAM" id="SSF53613">
    <property type="entry name" value="Ribokinase-like"/>
    <property type="match status" value="1"/>
</dbReference>
<keyword evidence="3 5" id="KW-0418">Kinase</keyword>
<evidence type="ECO:0000259" key="4">
    <source>
        <dbReference type="Pfam" id="PF00294"/>
    </source>
</evidence>
<dbReference type="AlphaFoldDB" id="A0A0R1P153"/>
<dbReference type="PANTHER" id="PTHR43320:SF2">
    <property type="entry name" value="2-DEHYDRO-3-DEOXYGLUCONOKINASE_2-DEHYDRO-3-DEOXYGALACTONOKINASE"/>
    <property type="match status" value="1"/>
</dbReference>
<sequence>MHVTTFGEIMLRLTTPVNQKLIQATHFDSNYGGAEANVAVSLAQLGNQVAFITKLPKNDLGNAAASAVSQFGVTTTHISHGGSRLGLYFLQQGNGIRASNVIYDRANSSFATSNATDYNWDVLLTNTNYFYISGITPALSSGLQETLLTAVKLCQQHNITVVYDANYRKKLWSSADAVAFNEQLMPYVNICLVHDEDISEAFGIETAFDGDRQHVIDQKSSFKDSMSLITDMYPNVHTVASIVRNLYSAQHGKWTALLLRDNHFYESPIYDMTVNAEVAGGDAFGAAIVHGFLHHFAPQDQLNYALAAAVLKLTIPGDFNLASDAEIREVMQSSGHLMNR</sequence>
<dbReference type="CDD" id="cd01166">
    <property type="entry name" value="KdgK"/>
    <property type="match status" value="1"/>
</dbReference>
<organism evidence="5 6">
    <name type="scientific">Lentilactobacillus kisonensis DSM 19906 = JCM 15041</name>
    <dbReference type="NCBI Taxonomy" id="1423766"/>
    <lineage>
        <taxon>Bacteria</taxon>
        <taxon>Bacillati</taxon>
        <taxon>Bacillota</taxon>
        <taxon>Bacilli</taxon>
        <taxon>Lactobacillales</taxon>
        <taxon>Lactobacillaceae</taxon>
        <taxon>Lentilactobacillus</taxon>
    </lineage>
</organism>
<evidence type="ECO:0000313" key="5">
    <source>
        <dbReference type="EMBL" id="KRL22587.1"/>
    </source>
</evidence>
<name>A0A0R1P153_9LACO</name>
<evidence type="ECO:0000256" key="2">
    <source>
        <dbReference type="ARBA" id="ARBA00022679"/>
    </source>
</evidence>
<feature type="domain" description="Carbohydrate kinase PfkB" evidence="4">
    <location>
        <begin position="3"/>
        <end position="317"/>
    </location>
</feature>
<keyword evidence="2" id="KW-0808">Transferase</keyword>
<gene>
    <name evidence="5" type="ORF">FC98_GL002183</name>
</gene>
<comment type="similarity">
    <text evidence="1">Belongs to the carbohydrate kinase PfkB family.</text>
</comment>
<dbReference type="GO" id="GO:0016301">
    <property type="term" value="F:kinase activity"/>
    <property type="evidence" value="ECO:0007669"/>
    <property type="project" value="UniProtKB-KW"/>
</dbReference>
<evidence type="ECO:0000313" key="6">
    <source>
        <dbReference type="Proteomes" id="UP000051439"/>
    </source>
</evidence>
<accession>A0A0R1P153</accession>
<dbReference type="EMBL" id="AZEB01000005">
    <property type="protein sequence ID" value="KRL22587.1"/>
    <property type="molecule type" value="Genomic_DNA"/>
</dbReference>
<dbReference type="InterPro" id="IPR052700">
    <property type="entry name" value="Carb_kinase_PfkB-like"/>
</dbReference>
<dbReference type="InterPro" id="IPR029056">
    <property type="entry name" value="Ribokinase-like"/>
</dbReference>
<dbReference type="Proteomes" id="UP000051439">
    <property type="component" value="Unassembled WGS sequence"/>
</dbReference>
<evidence type="ECO:0000256" key="3">
    <source>
        <dbReference type="ARBA" id="ARBA00022777"/>
    </source>
</evidence>
<dbReference type="InterPro" id="IPR011611">
    <property type="entry name" value="PfkB_dom"/>
</dbReference>